<dbReference type="Proteomes" id="UP001187192">
    <property type="component" value="Unassembled WGS sequence"/>
</dbReference>
<feature type="compositionally biased region" description="Basic and acidic residues" evidence="1">
    <location>
        <begin position="192"/>
        <end position="201"/>
    </location>
</feature>
<name>A0AA88A943_FICCA</name>
<keyword evidence="3" id="KW-1185">Reference proteome</keyword>
<sequence length="290" mass="32064">MAEEKGQVRGKTGEKTEGEKRAELNPKGVMLRVGSETFWLRQKPRSVFPKRRVLVKTMILNSILQFLGFSSSAEAPEAKAHDCFFNKEMYSYPLELANSHNGNIISFCNVISVEEAWVHSVVVTVGRGVVHHRKRRRKLRRLPVVDDDANPSLFPTAAPFGDSSSSSDADGVNYSPATVNASTSQQSTSVERLPEPKKMNAGDHSSNSSFLDDGKNPTPTPTVADSGRHLCGSRFYLHSTRGEEIATSPPPPKPRSVFPKRRRLVKTMILDSTLQFLCFSSLSESEAQTD</sequence>
<comment type="caution">
    <text evidence="2">The sequence shown here is derived from an EMBL/GenBank/DDBJ whole genome shotgun (WGS) entry which is preliminary data.</text>
</comment>
<evidence type="ECO:0000313" key="3">
    <source>
        <dbReference type="Proteomes" id="UP001187192"/>
    </source>
</evidence>
<organism evidence="2 3">
    <name type="scientific">Ficus carica</name>
    <name type="common">Common fig</name>
    <dbReference type="NCBI Taxonomy" id="3494"/>
    <lineage>
        <taxon>Eukaryota</taxon>
        <taxon>Viridiplantae</taxon>
        <taxon>Streptophyta</taxon>
        <taxon>Embryophyta</taxon>
        <taxon>Tracheophyta</taxon>
        <taxon>Spermatophyta</taxon>
        <taxon>Magnoliopsida</taxon>
        <taxon>eudicotyledons</taxon>
        <taxon>Gunneridae</taxon>
        <taxon>Pentapetalae</taxon>
        <taxon>rosids</taxon>
        <taxon>fabids</taxon>
        <taxon>Rosales</taxon>
        <taxon>Moraceae</taxon>
        <taxon>Ficeae</taxon>
        <taxon>Ficus</taxon>
    </lineage>
</organism>
<evidence type="ECO:0000313" key="2">
    <source>
        <dbReference type="EMBL" id="GMN50358.1"/>
    </source>
</evidence>
<feature type="compositionally biased region" description="Basic and acidic residues" evidence="1">
    <location>
        <begin position="1"/>
        <end position="24"/>
    </location>
</feature>
<proteinExistence type="predicted"/>
<accession>A0AA88A943</accession>
<gene>
    <name evidence="2" type="ORF">TIFTF001_019511</name>
</gene>
<dbReference type="EMBL" id="BTGU01000033">
    <property type="protein sequence ID" value="GMN50358.1"/>
    <property type="molecule type" value="Genomic_DNA"/>
</dbReference>
<evidence type="ECO:0000256" key="1">
    <source>
        <dbReference type="SAM" id="MobiDB-lite"/>
    </source>
</evidence>
<dbReference type="AlphaFoldDB" id="A0AA88A943"/>
<protein>
    <submittedName>
        <fullName evidence="2">Uncharacterized protein</fullName>
    </submittedName>
</protein>
<feature type="compositionally biased region" description="Polar residues" evidence="1">
    <location>
        <begin position="175"/>
        <end position="190"/>
    </location>
</feature>
<feature type="region of interest" description="Disordered" evidence="1">
    <location>
        <begin position="1"/>
        <end position="25"/>
    </location>
</feature>
<reference evidence="2" key="1">
    <citation type="submission" date="2023-07" db="EMBL/GenBank/DDBJ databases">
        <title>draft genome sequence of fig (Ficus carica).</title>
        <authorList>
            <person name="Takahashi T."/>
            <person name="Nishimura K."/>
        </authorList>
    </citation>
    <scope>NUCLEOTIDE SEQUENCE</scope>
</reference>
<feature type="region of interest" description="Disordered" evidence="1">
    <location>
        <begin position="156"/>
        <end position="228"/>
    </location>
</feature>